<dbReference type="PANTHER" id="PTHR43724">
    <property type="entry name" value="PYRUVATE SYNTHASE SUBUNIT PORD"/>
    <property type="match status" value="1"/>
</dbReference>
<dbReference type="NCBIfam" id="TIGR02179">
    <property type="entry name" value="PorD_KorD"/>
    <property type="match status" value="1"/>
</dbReference>
<keyword evidence="2" id="KW-0004">4Fe-4S</keyword>
<dbReference type="SUPFAM" id="SSF54862">
    <property type="entry name" value="4Fe-4S ferredoxins"/>
    <property type="match status" value="1"/>
</dbReference>
<name>B5Y9Q9_COPPD</name>
<dbReference type="GO" id="GO:0046872">
    <property type="term" value="F:metal ion binding"/>
    <property type="evidence" value="ECO:0007669"/>
    <property type="project" value="UniProtKB-KW"/>
</dbReference>
<comment type="cofactor">
    <cofactor evidence="1">
        <name>[4Fe-4S] cluster</name>
        <dbReference type="ChEBI" id="CHEBI:49883"/>
    </cofactor>
</comment>
<accession>B5Y9Q9</accession>
<dbReference type="PANTHER" id="PTHR43724:SF1">
    <property type="entry name" value="PYRUVATE SYNTHASE SUBUNIT PORD"/>
    <property type="match status" value="1"/>
</dbReference>
<dbReference type="RefSeq" id="WP_012543817.1">
    <property type="nucleotide sequence ID" value="NC_011295.1"/>
</dbReference>
<dbReference type="GO" id="GO:0051539">
    <property type="term" value="F:4 iron, 4 sulfur cluster binding"/>
    <property type="evidence" value="ECO:0007669"/>
    <property type="project" value="UniProtKB-KW"/>
</dbReference>
<reference evidence="8 9" key="2">
    <citation type="journal article" date="2014" name="Genome Announc.">
        <title>Complete Genome Sequence of Coprothermobacter proteolyticus DSM 5265.</title>
        <authorList>
            <person name="Alexiev A."/>
            <person name="Coil D.A."/>
            <person name="Badger J.H."/>
            <person name="Enticknap J."/>
            <person name="Ward N."/>
            <person name="Robb F.T."/>
            <person name="Eisen J.A."/>
        </authorList>
    </citation>
    <scope>NUCLEOTIDE SEQUENCE [LARGE SCALE GENOMIC DNA]</scope>
    <source>
        <strain evidence="9">ATCC 35245 / DSM 5265 / OCM 4 / BT</strain>
    </source>
</reference>
<protein>
    <submittedName>
        <fullName evidence="8">Pyruvate synthase subunit PorD (Pyruvate oxidoreductasedelta chain) (POR) (Pyruvic-ferredoxin oxidoreductase subunit delta)</fullName>
        <ecNumber evidence="8">1.2.7.1</ecNumber>
    </submittedName>
</protein>
<evidence type="ECO:0000313" key="9">
    <source>
        <dbReference type="Proteomes" id="UP000001732"/>
    </source>
</evidence>
<dbReference type="EMBL" id="CP001145">
    <property type="protein sequence ID" value="ACI17165.1"/>
    <property type="molecule type" value="Genomic_DNA"/>
</dbReference>
<gene>
    <name evidence="8" type="ordered locus">COPRO5265_1198</name>
</gene>
<keyword evidence="8" id="KW-0560">Oxidoreductase</keyword>
<dbReference type="eggNOG" id="COG1144">
    <property type="taxonomic scope" value="Bacteria"/>
</dbReference>
<evidence type="ECO:0000256" key="6">
    <source>
        <dbReference type="ARBA" id="ARBA00023014"/>
    </source>
</evidence>
<keyword evidence="6" id="KW-0411">Iron-sulfur</keyword>
<evidence type="ECO:0000313" key="8">
    <source>
        <dbReference type="EMBL" id="ACI17165.1"/>
    </source>
</evidence>
<evidence type="ECO:0000256" key="1">
    <source>
        <dbReference type="ARBA" id="ARBA00001966"/>
    </source>
</evidence>
<evidence type="ECO:0000256" key="3">
    <source>
        <dbReference type="ARBA" id="ARBA00022723"/>
    </source>
</evidence>
<keyword evidence="5" id="KW-0408">Iron</keyword>
<evidence type="ECO:0000256" key="5">
    <source>
        <dbReference type="ARBA" id="ARBA00023004"/>
    </source>
</evidence>
<feature type="domain" description="4Fe-4S ferredoxin-type" evidence="7">
    <location>
        <begin position="63"/>
        <end position="92"/>
    </location>
</feature>
<dbReference type="OrthoDB" id="9794954at2"/>
<keyword evidence="4" id="KW-0677">Repeat</keyword>
<proteinExistence type="predicted"/>
<dbReference type="PROSITE" id="PS51379">
    <property type="entry name" value="4FE4S_FER_2"/>
    <property type="match status" value="2"/>
</dbReference>
<sequence>MNEQKWNELPEGVIVPEGGNSQDVYIVEGWRTFKPVVNLEKCTHCMTCWVMCPDNAVNVKGGKMLGFDYLACKGCGVCAEVCPVKVIEMVKEER</sequence>
<dbReference type="GO" id="GO:0019164">
    <property type="term" value="F:pyruvate synthase activity"/>
    <property type="evidence" value="ECO:0007669"/>
    <property type="project" value="UniProtKB-EC"/>
</dbReference>
<evidence type="ECO:0000256" key="2">
    <source>
        <dbReference type="ARBA" id="ARBA00022485"/>
    </source>
</evidence>
<dbReference type="InterPro" id="IPR017896">
    <property type="entry name" value="4Fe4S_Fe-S-bd"/>
</dbReference>
<dbReference type="HOGENOM" id="CLU_139698_1_1_9"/>
<dbReference type="EC" id="1.2.7.1" evidence="8"/>
<dbReference type="Gene3D" id="3.30.70.20">
    <property type="match status" value="1"/>
</dbReference>
<dbReference type="InterPro" id="IPR011898">
    <property type="entry name" value="PorD_KorD"/>
</dbReference>
<reference evidence="9" key="1">
    <citation type="submission" date="2008-08" db="EMBL/GenBank/DDBJ databases">
        <title>The complete genome sequence of Coprothermobacter proteolyticus strain ATCC 5245 / DSM 5265 / BT.</title>
        <authorList>
            <person name="Dodson R.J."/>
            <person name="Durkin A.S."/>
            <person name="Wu M."/>
            <person name="Eisen J."/>
            <person name="Sutton G."/>
        </authorList>
    </citation>
    <scope>NUCLEOTIDE SEQUENCE [LARGE SCALE GENOMIC DNA]</scope>
    <source>
        <strain evidence="9">ATCC 35245 / DSM 5265 / OCM 4 / BT</strain>
    </source>
</reference>
<keyword evidence="8" id="KW-0670">Pyruvate</keyword>
<dbReference type="InterPro" id="IPR017900">
    <property type="entry name" value="4Fe4S_Fe_S_CS"/>
</dbReference>
<evidence type="ECO:0000259" key="7">
    <source>
        <dbReference type="PROSITE" id="PS51379"/>
    </source>
</evidence>
<evidence type="ECO:0000256" key="4">
    <source>
        <dbReference type="ARBA" id="ARBA00022737"/>
    </source>
</evidence>
<dbReference type="Pfam" id="PF14697">
    <property type="entry name" value="Fer4_21"/>
    <property type="match status" value="1"/>
</dbReference>
<keyword evidence="3" id="KW-0479">Metal-binding</keyword>
<dbReference type="PROSITE" id="PS00198">
    <property type="entry name" value="4FE4S_FER_1"/>
    <property type="match status" value="2"/>
</dbReference>
<dbReference type="Proteomes" id="UP000001732">
    <property type="component" value="Chromosome"/>
</dbReference>
<dbReference type="KEGG" id="cpo:COPRO5265_1198"/>
<keyword evidence="9" id="KW-1185">Reference proteome</keyword>
<organism evidence="8 9">
    <name type="scientific">Coprothermobacter proteolyticus (strain ATCC 35245 / DSM 5265 / OCM 4 / BT)</name>
    <dbReference type="NCBI Taxonomy" id="309798"/>
    <lineage>
        <taxon>Bacteria</taxon>
        <taxon>Pseudomonadati</taxon>
        <taxon>Coprothermobacterota</taxon>
        <taxon>Coprothermobacteria</taxon>
        <taxon>Coprothermobacterales</taxon>
        <taxon>Coprothermobacteraceae</taxon>
        <taxon>Coprothermobacter</taxon>
    </lineage>
</organism>
<feature type="domain" description="4Fe-4S ferredoxin-type" evidence="7">
    <location>
        <begin position="33"/>
        <end position="62"/>
    </location>
</feature>
<dbReference type="STRING" id="309798.COPRO5265_1198"/>
<dbReference type="AlphaFoldDB" id="B5Y9Q9"/>